<accession>A0A926QTH7</accession>
<evidence type="ECO:0008006" key="3">
    <source>
        <dbReference type="Google" id="ProtNLM"/>
    </source>
</evidence>
<organism evidence="1 2">
    <name type="scientific">Streptomyces griseicoloratus</name>
    <dbReference type="NCBI Taxonomy" id="2752516"/>
    <lineage>
        <taxon>Bacteria</taxon>
        <taxon>Bacillati</taxon>
        <taxon>Actinomycetota</taxon>
        <taxon>Actinomycetes</taxon>
        <taxon>Kitasatosporales</taxon>
        <taxon>Streptomycetaceae</taxon>
        <taxon>Streptomyces</taxon>
    </lineage>
</organism>
<dbReference type="EMBL" id="JACVQF010000205">
    <property type="protein sequence ID" value="MBD0422062.1"/>
    <property type="molecule type" value="Genomic_DNA"/>
</dbReference>
<keyword evidence="2" id="KW-1185">Reference proteome</keyword>
<reference evidence="1" key="2">
    <citation type="submission" date="2020-09" db="EMBL/GenBank/DDBJ databases">
        <authorList>
            <person name="Luo X."/>
        </authorList>
    </citation>
    <scope>NUCLEOTIDE SEQUENCE</scope>
    <source>
        <strain evidence="1">TRM S81-3</strain>
    </source>
</reference>
<gene>
    <name evidence="1" type="ORF">H0H10_23385</name>
</gene>
<reference evidence="1" key="1">
    <citation type="submission" date="2020-09" db="EMBL/GenBank/DDBJ databases">
        <title>Streptomyces grisecoloratus sp. nov., isolated from cotton soil.</title>
        <authorList>
            <person name="Xing L."/>
        </authorList>
    </citation>
    <scope>NUCLEOTIDE SEQUENCE</scope>
    <source>
        <strain evidence="1">TRM S81-3</strain>
    </source>
</reference>
<proteinExistence type="predicted"/>
<comment type="caution">
    <text evidence="1">The sequence shown here is derived from an EMBL/GenBank/DDBJ whole genome shotgun (WGS) entry which is preliminary data.</text>
</comment>
<protein>
    <recommendedName>
        <fullName evidence="3">S1 motif domain-containing protein</fullName>
    </recommendedName>
</protein>
<dbReference type="AlphaFoldDB" id="A0A926QTH7"/>
<evidence type="ECO:0000313" key="2">
    <source>
        <dbReference type="Proteomes" id="UP000621210"/>
    </source>
</evidence>
<dbReference type="Proteomes" id="UP000621210">
    <property type="component" value="Unassembled WGS sequence"/>
</dbReference>
<name>A0A926QTH7_9ACTN</name>
<evidence type="ECO:0000313" key="1">
    <source>
        <dbReference type="EMBL" id="MBD0422062.1"/>
    </source>
</evidence>
<sequence length="99" mass="10366">MPDHARTGDGGDPAAHWPATVSALPVGTLITGRVTARRPFGVFIRIDHVPHAVGMADIGSMPAGASLPAPGERVSGEVVWHTGHNHQVRIRLSTWAGHG</sequence>